<keyword evidence="2" id="KW-0813">Transport</keyword>
<dbReference type="Proteomes" id="UP001163203">
    <property type="component" value="Chromosome"/>
</dbReference>
<proteinExistence type="predicted"/>
<evidence type="ECO:0000256" key="5">
    <source>
        <dbReference type="ARBA" id="ARBA00023136"/>
    </source>
</evidence>
<dbReference type="RefSeq" id="WP_268754048.1">
    <property type="nucleotide sequence ID" value="NZ_CP113836.1"/>
</dbReference>
<feature type="region of interest" description="Disordered" evidence="6">
    <location>
        <begin position="202"/>
        <end position="229"/>
    </location>
</feature>
<dbReference type="InterPro" id="IPR036259">
    <property type="entry name" value="MFS_trans_sf"/>
</dbReference>
<keyword evidence="5 7" id="KW-0472">Membrane</keyword>
<dbReference type="InterPro" id="IPR011701">
    <property type="entry name" value="MFS"/>
</dbReference>
<dbReference type="PANTHER" id="PTHR23501:SF191">
    <property type="entry name" value="VACUOLAR BASIC AMINO ACID TRANSPORTER 4"/>
    <property type="match status" value="1"/>
</dbReference>
<keyword evidence="3 7" id="KW-0812">Transmembrane</keyword>
<feature type="domain" description="Major facilitator superfamily (MFS) profile" evidence="8">
    <location>
        <begin position="1"/>
        <end position="229"/>
    </location>
</feature>
<keyword evidence="10" id="KW-1185">Reference proteome</keyword>
<dbReference type="EMBL" id="CP113836">
    <property type="protein sequence ID" value="WAL63805.1"/>
    <property type="molecule type" value="Genomic_DNA"/>
</dbReference>
<feature type="transmembrane region" description="Helical" evidence="7">
    <location>
        <begin position="14"/>
        <end position="34"/>
    </location>
</feature>
<evidence type="ECO:0000256" key="4">
    <source>
        <dbReference type="ARBA" id="ARBA00022989"/>
    </source>
</evidence>
<sequence>MYVTPQPPPAARPWWLVLGPGFAALIGLFLLTVAHPFGGAFAAEVQRDLRLSSQAVLFEVLVTYVLAAALGAVLGLLLGGRVPTGLAVPAICLMLLGTLALTLSPNGLFVGLGRALTGLGAGVTIGVTVALIRTQPRQRGAAFGVFGALGLLALVVAPFLGKLVADVLSWRICQLIALPFLFLALLLSAICGIIAMSSAKRPVPSPMPYAAPYPPQPQYQPQPGYEPPK</sequence>
<evidence type="ECO:0000313" key="9">
    <source>
        <dbReference type="EMBL" id="WAL63805.1"/>
    </source>
</evidence>
<evidence type="ECO:0000259" key="8">
    <source>
        <dbReference type="PROSITE" id="PS50850"/>
    </source>
</evidence>
<evidence type="ECO:0000256" key="1">
    <source>
        <dbReference type="ARBA" id="ARBA00004429"/>
    </source>
</evidence>
<feature type="compositionally biased region" description="Pro residues" evidence="6">
    <location>
        <begin position="203"/>
        <end position="229"/>
    </location>
</feature>
<feature type="transmembrane region" description="Helical" evidence="7">
    <location>
        <begin position="115"/>
        <end position="134"/>
    </location>
</feature>
<reference evidence="9" key="1">
    <citation type="submission" date="2022-11" db="EMBL/GenBank/DDBJ databases">
        <authorList>
            <person name="Mo P."/>
        </authorList>
    </citation>
    <scope>NUCLEOTIDE SEQUENCE</scope>
    <source>
        <strain evidence="9">HUAS 11-8</strain>
    </source>
</reference>
<keyword evidence="4 7" id="KW-1133">Transmembrane helix</keyword>
<comment type="subcellular location">
    <subcellularLocation>
        <location evidence="1">Cell inner membrane</location>
        <topology evidence="1">Multi-pass membrane protein</topology>
    </subcellularLocation>
</comment>
<accession>A0ABY7AUZ9</accession>
<name>A0ABY7AUZ9_9PSEU</name>
<evidence type="ECO:0000256" key="7">
    <source>
        <dbReference type="SAM" id="Phobius"/>
    </source>
</evidence>
<evidence type="ECO:0000256" key="6">
    <source>
        <dbReference type="SAM" id="MobiDB-lite"/>
    </source>
</evidence>
<feature type="transmembrane region" description="Helical" evidence="7">
    <location>
        <begin position="140"/>
        <end position="160"/>
    </location>
</feature>
<dbReference type="Gene3D" id="1.20.1250.20">
    <property type="entry name" value="MFS general substrate transporter like domains"/>
    <property type="match status" value="1"/>
</dbReference>
<evidence type="ECO:0000313" key="10">
    <source>
        <dbReference type="Proteomes" id="UP001163203"/>
    </source>
</evidence>
<evidence type="ECO:0000256" key="2">
    <source>
        <dbReference type="ARBA" id="ARBA00022448"/>
    </source>
</evidence>
<feature type="transmembrane region" description="Helical" evidence="7">
    <location>
        <begin position="55"/>
        <end position="78"/>
    </location>
</feature>
<dbReference type="PANTHER" id="PTHR23501">
    <property type="entry name" value="MAJOR FACILITATOR SUPERFAMILY"/>
    <property type="match status" value="1"/>
</dbReference>
<feature type="transmembrane region" description="Helical" evidence="7">
    <location>
        <begin position="84"/>
        <end position="103"/>
    </location>
</feature>
<protein>
    <submittedName>
        <fullName evidence="9">MFS transporter</fullName>
    </submittedName>
</protein>
<gene>
    <name evidence="9" type="ORF">ORV05_22745</name>
</gene>
<evidence type="ECO:0000256" key="3">
    <source>
        <dbReference type="ARBA" id="ARBA00022692"/>
    </source>
</evidence>
<dbReference type="InterPro" id="IPR020846">
    <property type="entry name" value="MFS_dom"/>
</dbReference>
<dbReference type="Pfam" id="PF07690">
    <property type="entry name" value="MFS_1"/>
    <property type="match status" value="1"/>
</dbReference>
<feature type="transmembrane region" description="Helical" evidence="7">
    <location>
        <begin position="172"/>
        <end position="196"/>
    </location>
</feature>
<dbReference type="SUPFAM" id="SSF103473">
    <property type="entry name" value="MFS general substrate transporter"/>
    <property type="match status" value="1"/>
</dbReference>
<organism evidence="9 10">
    <name type="scientific">Amycolatopsis cynarae</name>
    <dbReference type="NCBI Taxonomy" id="2995223"/>
    <lineage>
        <taxon>Bacteria</taxon>
        <taxon>Bacillati</taxon>
        <taxon>Actinomycetota</taxon>
        <taxon>Actinomycetes</taxon>
        <taxon>Pseudonocardiales</taxon>
        <taxon>Pseudonocardiaceae</taxon>
        <taxon>Amycolatopsis</taxon>
    </lineage>
</organism>
<dbReference type="PROSITE" id="PS50850">
    <property type="entry name" value="MFS"/>
    <property type="match status" value="1"/>
</dbReference>